<evidence type="ECO:0000313" key="2">
    <source>
        <dbReference type="EMBL" id="AJE86920.1"/>
    </source>
</evidence>
<protein>
    <submittedName>
        <fullName evidence="2">Uncharacterized protein</fullName>
    </submittedName>
</protein>
<evidence type="ECO:0000313" key="3">
    <source>
        <dbReference type="Proteomes" id="UP000031523"/>
    </source>
</evidence>
<dbReference type="AlphaFoldDB" id="A0A0B5F5T5"/>
<dbReference type="Proteomes" id="UP000031523">
    <property type="component" value="Chromosome"/>
</dbReference>
<dbReference type="EMBL" id="CP010519">
    <property type="protein sequence ID" value="AJE86920.1"/>
    <property type="molecule type" value="Genomic_DNA"/>
</dbReference>
<proteinExistence type="predicted"/>
<feature type="region of interest" description="Disordered" evidence="1">
    <location>
        <begin position="1"/>
        <end position="83"/>
    </location>
</feature>
<name>A0A0B5F5T5_STRA4</name>
<keyword evidence="3" id="KW-1185">Reference proteome</keyword>
<organism evidence="2 3">
    <name type="scientific">Streptomyces albus (strain ATCC 21838 / DSM 41398 / FERM P-419 / JCM 4703 / NBRC 107858)</name>
    <dbReference type="NCBI Taxonomy" id="1081613"/>
    <lineage>
        <taxon>Bacteria</taxon>
        <taxon>Bacillati</taxon>
        <taxon>Actinomycetota</taxon>
        <taxon>Actinomycetes</taxon>
        <taxon>Kitasatosporales</taxon>
        <taxon>Streptomycetaceae</taxon>
        <taxon>Streptomyces</taxon>
    </lineage>
</organism>
<gene>
    <name evidence="2" type="ORF">SLNWT_6544</name>
</gene>
<sequence length="83" mass="8965">MSCSIAVHRAYRHPLPPEPGSRPRAALVPGPLTWHRPRGPLPADRAGCRVRRARRTPPGRIPGSGPPPPRAHTTPVRADAHDA</sequence>
<dbReference type="KEGG" id="sals:SLNWT_6544"/>
<feature type="compositionally biased region" description="Basic residues" evidence="1">
    <location>
        <begin position="48"/>
        <end position="57"/>
    </location>
</feature>
<evidence type="ECO:0000256" key="1">
    <source>
        <dbReference type="SAM" id="MobiDB-lite"/>
    </source>
</evidence>
<reference evidence="2 3" key="1">
    <citation type="submission" date="2015-01" db="EMBL/GenBank/DDBJ databases">
        <title>Enhanced salinomycin production by adjusting the supply of polyketide extender units in Streptomyce albus DSM 41398.</title>
        <authorList>
            <person name="Lu C."/>
        </authorList>
    </citation>
    <scope>NUCLEOTIDE SEQUENCE [LARGE SCALE GENOMIC DNA]</scope>
    <source>
        <strain evidence="3">ATCC 21838 / DSM 41398 / FERM P-419 / JCM 4703 / NBRC 107858</strain>
    </source>
</reference>
<accession>A0A0B5F5T5</accession>